<dbReference type="NCBIfam" id="NF037970">
    <property type="entry name" value="vanZ_1"/>
    <property type="match status" value="1"/>
</dbReference>
<protein>
    <submittedName>
        <fullName evidence="3">VanZ family protein</fullName>
    </submittedName>
</protein>
<keyword evidence="1" id="KW-0812">Transmembrane</keyword>
<dbReference type="InterPro" id="IPR006976">
    <property type="entry name" value="VanZ-like"/>
</dbReference>
<name>A0A552V7R0_9FLAO</name>
<evidence type="ECO:0000313" key="3">
    <source>
        <dbReference type="EMBL" id="TRW26499.1"/>
    </source>
</evidence>
<reference evidence="3 4" key="1">
    <citation type="submission" date="2019-07" db="EMBL/GenBank/DDBJ databases">
        <title>Flavobacterium sp. nov., isolated from glacier ice.</title>
        <authorList>
            <person name="Liu Q."/>
            <person name="Xin Y.-H."/>
        </authorList>
    </citation>
    <scope>NUCLEOTIDE SEQUENCE [LARGE SCALE GENOMIC DNA]</scope>
    <source>
        <strain evidence="3 4">ZT4R6</strain>
    </source>
</reference>
<proteinExistence type="predicted"/>
<dbReference type="Pfam" id="PF04892">
    <property type="entry name" value="VanZ"/>
    <property type="match status" value="1"/>
</dbReference>
<keyword evidence="1" id="KW-0472">Membrane</keyword>
<accession>A0A552V7R0</accession>
<dbReference type="AlphaFoldDB" id="A0A552V7R0"/>
<dbReference type="RefSeq" id="WP_143372002.1">
    <property type="nucleotide sequence ID" value="NZ_VJVZ01000002.1"/>
</dbReference>
<feature type="transmembrane region" description="Helical" evidence="1">
    <location>
        <begin position="68"/>
        <end position="87"/>
    </location>
</feature>
<dbReference type="EMBL" id="VJVZ01000002">
    <property type="protein sequence ID" value="TRW26499.1"/>
    <property type="molecule type" value="Genomic_DNA"/>
</dbReference>
<feature type="transmembrane region" description="Helical" evidence="1">
    <location>
        <begin position="40"/>
        <end position="56"/>
    </location>
</feature>
<dbReference type="OrthoDB" id="5472246at2"/>
<sequence length="122" mass="14143">MRNKYLWAALLWTAGIAVSCLVSMNNFRNDSIDLEHKDKFIHATFYFGFTLLWYLSLRKGINRAKTRLVVFMFAIGFGILIELFQQFFTSDRSADVQDAIANTFGSAIAILVIWLFEKFNKK</sequence>
<dbReference type="PROSITE" id="PS51257">
    <property type="entry name" value="PROKAR_LIPOPROTEIN"/>
    <property type="match status" value="1"/>
</dbReference>
<feature type="domain" description="VanZ-like" evidence="2">
    <location>
        <begin position="39"/>
        <end position="116"/>
    </location>
</feature>
<gene>
    <name evidence="3" type="ORF">FMM05_03735</name>
</gene>
<dbReference type="PANTHER" id="PTHR28008">
    <property type="entry name" value="DOMAIN PROTEIN, PUTATIVE (AFU_ORTHOLOGUE AFUA_3G10980)-RELATED"/>
    <property type="match status" value="1"/>
</dbReference>
<evidence type="ECO:0000313" key="4">
    <source>
        <dbReference type="Proteomes" id="UP000320643"/>
    </source>
</evidence>
<evidence type="ECO:0000259" key="2">
    <source>
        <dbReference type="Pfam" id="PF04892"/>
    </source>
</evidence>
<dbReference type="Proteomes" id="UP000320643">
    <property type="component" value="Unassembled WGS sequence"/>
</dbReference>
<keyword evidence="4" id="KW-1185">Reference proteome</keyword>
<feature type="transmembrane region" description="Helical" evidence="1">
    <location>
        <begin position="99"/>
        <end position="116"/>
    </location>
</feature>
<comment type="caution">
    <text evidence="3">The sequence shown here is derived from an EMBL/GenBank/DDBJ whole genome shotgun (WGS) entry which is preliminary data.</text>
</comment>
<keyword evidence="1" id="KW-1133">Transmembrane helix</keyword>
<dbReference type="PANTHER" id="PTHR28008:SF1">
    <property type="entry name" value="DOMAIN PROTEIN, PUTATIVE (AFU_ORTHOLOGUE AFUA_3G10980)-RELATED"/>
    <property type="match status" value="1"/>
</dbReference>
<evidence type="ECO:0000256" key="1">
    <source>
        <dbReference type="SAM" id="Phobius"/>
    </source>
</evidence>
<organism evidence="3 4">
    <name type="scientific">Flavobacterium zepuense</name>
    <dbReference type="NCBI Taxonomy" id="2593302"/>
    <lineage>
        <taxon>Bacteria</taxon>
        <taxon>Pseudomonadati</taxon>
        <taxon>Bacteroidota</taxon>
        <taxon>Flavobacteriia</taxon>
        <taxon>Flavobacteriales</taxon>
        <taxon>Flavobacteriaceae</taxon>
        <taxon>Flavobacterium</taxon>
    </lineage>
</organism>